<dbReference type="InterPro" id="IPR002410">
    <property type="entry name" value="Peptidase_S33"/>
</dbReference>
<dbReference type="InterPro" id="IPR029058">
    <property type="entry name" value="AB_hydrolase_fold"/>
</dbReference>
<organism evidence="4">
    <name type="scientific">Attheya septentrionalis</name>
    <dbReference type="NCBI Taxonomy" id="420275"/>
    <lineage>
        <taxon>Eukaryota</taxon>
        <taxon>Sar</taxon>
        <taxon>Stramenopiles</taxon>
        <taxon>Ochrophyta</taxon>
        <taxon>Bacillariophyta</taxon>
        <taxon>Coscinodiscophyceae</taxon>
        <taxon>Chaetocerotophycidae</taxon>
        <taxon>Chaetocerotales</taxon>
        <taxon>Attheyaceae</taxon>
        <taxon>Attheya</taxon>
    </lineage>
</organism>
<dbReference type="Pfam" id="PF00561">
    <property type="entry name" value="Abhydrolase_1"/>
    <property type="match status" value="1"/>
</dbReference>
<dbReference type="AlphaFoldDB" id="A0A7S2UB26"/>
<dbReference type="GO" id="GO:0006508">
    <property type="term" value="P:proteolysis"/>
    <property type="evidence" value="ECO:0007669"/>
    <property type="project" value="InterPro"/>
</dbReference>
<feature type="domain" description="AB hydrolase-1" evidence="3">
    <location>
        <begin position="142"/>
        <end position="259"/>
    </location>
</feature>
<dbReference type="SUPFAM" id="SSF53474">
    <property type="entry name" value="alpha/beta-Hydrolases"/>
    <property type="match status" value="1"/>
</dbReference>
<protein>
    <recommendedName>
        <fullName evidence="3">AB hydrolase-1 domain-containing protein</fullName>
    </recommendedName>
</protein>
<keyword evidence="2" id="KW-0378">Hydrolase</keyword>
<accession>A0A7S2UB26</accession>
<dbReference type="PRINTS" id="PR00111">
    <property type="entry name" value="ABHYDROLASE"/>
</dbReference>
<evidence type="ECO:0000259" key="3">
    <source>
        <dbReference type="Pfam" id="PF00561"/>
    </source>
</evidence>
<evidence type="ECO:0000313" key="4">
    <source>
        <dbReference type="EMBL" id="CAD9812598.1"/>
    </source>
</evidence>
<dbReference type="PANTHER" id="PTHR43798">
    <property type="entry name" value="MONOACYLGLYCEROL LIPASE"/>
    <property type="match status" value="1"/>
</dbReference>
<name>A0A7S2UB26_9STRA</name>
<dbReference type="PANTHER" id="PTHR43798:SF33">
    <property type="entry name" value="HYDROLASE, PUTATIVE (AFU_ORTHOLOGUE AFUA_2G14860)-RELATED"/>
    <property type="match status" value="1"/>
</dbReference>
<evidence type="ECO:0000256" key="1">
    <source>
        <dbReference type="ARBA" id="ARBA00010088"/>
    </source>
</evidence>
<evidence type="ECO:0000256" key="2">
    <source>
        <dbReference type="ARBA" id="ARBA00022801"/>
    </source>
</evidence>
<dbReference type="GO" id="GO:0008233">
    <property type="term" value="F:peptidase activity"/>
    <property type="evidence" value="ECO:0007669"/>
    <property type="project" value="InterPro"/>
</dbReference>
<dbReference type="GO" id="GO:0016020">
    <property type="term" value="C:membrane"/>
    <property type="evidence" value="ECO:0007669"/>
    <property type="project" value="TreeGrafter"/>
</dbReference>
<dbReference type="Gene3D" id="3.40.50.1820">
    <property type="entry name" value="alpha/beta hydrolase"/>
    <property type="match status" value="1"/>
</dbReference>
<comment type="similarity">
    <text evidence="1">Belongs to the peptidase S33 family.</text>
</comment>
<proteinExistence type="inferred from homology"/>
<sequence length="416" mass="46195">MQLILQGKILNPTSLNLLFTPRIPQMTMGLHVRHHGGMPVYHKEGGGAGCHSSIHFRPHQHLAACVISGDAEFDVNGLLDELLDSVADSRLPKVNVHMTTMDIHSENKDVLLHTKSFTVPSSGQESNNDDNMQDSLHVLTDKPILLLHGGPGVPDYLEEMAQLLLTSKFCSQVVCFDQRGVGKSKSVKGITKISMKLMVSDIECIRKAYGMEQVHLMGHSWGGALAQYYAMNCPERVASMALISPTALSQGSEWSTMEKEVFMFNVKKAGWIPFLKMGLTSLAMQVPSTSFADFGAREMMRLVMKNYYADPATAPDPTLAFLDGVSAHACFETKRAFLQDVSSPMMLPKSISSRCLVTFGERDIYGEQSKTLFSHRFDPNEIHLISNSCHLPWIDQPDELIRLLSNFYATQKSSEK</sequence>
<dbReference type="SUPFAM" id="SSF56601">
    <property type="entry name" value="beta-lactamase/transpeptidase-like"/>
    <property type="match status" value="1"/>
</dbReference>
<dbReference type="InterPro" id="IPR050266">
    <property type="entry name" value="AB_hydrolase_sf"/>
</dbReference>
<dbReference type="PRINTS" id="PR00793">
    <property type="entry name" value="PROAMNOPTASE"/>
</dbReference>
<gene>
    <name evidence="4" type="ORF">ASEP1449_LOCUS4423</name>
</gene>
<dbReference type="InterPro" id="IPR012338">
    <property type="entry name" value="Beta-lactam/transpept-like"/>
</dbReference>
<dbReference type="EMBL" id="HBHQ01006563">
    <property type="protein sequence ID" value="CAD9812598.1"/>
    <property type="molecule type" value="Transcribed_RNA"/>
</dbReference>
<dbReference type="InterPro" id="IPR000073">
    <property type="entry name" value="AB_hydrolase_1"/>
</dbReference>
<reference evidence="4" key="1">
    <citation type="submission" date="2021-01" db="EMBL/GenBank/DDBJ databases">
        <authorList>
            <person name="Corre E."/>
            <person name="Pelletier E."/>
            <person name="Niang G."/>
            <person name="Scheremetjew M."/>
            <person name="Finn R."/>
            <person name="Kale V."/>
            <person name="Holt S."/>
            <person name="Cochrane G."/>
            <person name="Meng A."/>
            <person name="Brown T."/>
            <person name="Cohen L."/>
        </authorList>
    </citation>
    <scope>NUCLEOTIDE SEQUENCE</scope>
    <source>
        <strain evidence="4">CCMP2084</strain>
    </source>
</reference>